<protein>
    <recommendedName>
        <fullName evidence="4">Glycoside hydrolase family 18 protein</fullName>
    </recommendedName>
</protein>
<gene>
    <name evidence="2" type="ORF">FE784_13680</name>
</gene>
<name>A0A5C4T9N4_9BACL</name>
<keyword evidence="3" id="KW-1185">Reference proteome</keyword>
<dbReference type="InterPro" id="IPR017853">
    <property type="entry name" value="GH"/>
</dbReference>
<reference evidence="2 3" key="1">
    <citation type="submission" date="2019-05" db="EMBL/GenBank/DDBJ databases">
        <title>We sequenced the genome of Paenibacillus hemerocallicola KCTC 33185 for further insight into its adaptation and study the phylogeny of Paenibacillus.</title>
        <authorList>
            <person name="Narsing Rao M.P."/>
        </authorList>
    </citation>
    <scope>NUCLEOTIDE SEQUENCE [LARGE SCALE GENOMIC DNA]</scope>
    <source>
        <strain evidence="2 3">KCTC 33185</strain>
    </source>
</reference>
<proteinExistence type="predicted"/>
<dbReference type="AlphaFoldDB" id="A0A5C4T9N4"/>
<dbReference type="Proteomes" id="UP000307943">
    <property type="component" value="Unassembled WGS sequence"/>
</dbReference>
<evidence type="ECO:0000256" key="1">
    <source>
        <dbReference type="SAM" id="SignalP"/>
    </source>
</evidence>
<accession>A0A5C4T9N4</accession>
<organism evidence="2 3">
    <name type="scientific">Paenibacillus hemerocallicola</name>
    <dbReference type="NCBI Taxonomy" id="1172614"/>
    <lineage>
        <taxon>Bacteria</taxon>
        <taxon>Bacillati</taxon>
        <taxon>Bacillota</taxon>
        <taxon>Bacilli</taxon>
        <taxon>Bacillales</taxon>
        <taxon>Paenibacillaceae</taxon>
        <taxon>Paenibacillus</taxon>
    </lineage>
</organism>
<dbReference type="SUPFAM" id="SSF51445">
    <property type="entry name" value="(Trans)glycosidases"/>
    <property type="match status" value="1"/>
</dbReference>
<feature type="signal peptide" evidence="1">
    <location>
        <begin position="1"/>
        <end position="23"/>
    </location>
</feature>
<dbReference type="OrthoDB" id="2675583at2"/>
<dbReference type="RefSeq" id="WP_139602762.1">
    <property type="nucleotide sequence ID" value="NZ_VDCQ01000016.1"/>
</dbReference>
<evidence type="ECO:0000313" key="3">
    <source>
        <dbReference type="Proteomes" id="UP000307943"/>
    </source>
</evidence>
<comment type="caution">
    <text evidence="2">The sequence shown here is derived from an EMBL/GenBank/DDBJ whole genome shotgun (WGS) entry which is preliminary data.</text>
</comment>
<feature type="chain" id="PRO_5023019297" description="Glycoside hydrolase family 18 protein" evidence="1">
    <location>
        <begin position="24"/>
        <end position="369"/>
    </location>
</feature>
<sequence length="369" mass="41310">MKRKSVGILALVTMLLSVSISLAVYGQEATNADGVWQANNTAYLNSYWFNGTEPLTDEQIKERVLELQKYRIKYQLADIGVLVSSGNARNGTLPEQGYKHLARWIKISRETAPDQIIIVMVNDGRRTLWQNGKKVGNPNFGNTVYNANLTAVADKLLNQGLAYQGNLYKADGIQLDIEGFLPNDPALKATAEYVRTVLDDKAIYSVAAPADPALWSDTYVSEMAGIFNMLNPMMYDQLGYGSRVHSSDTYRQFWKTTVVRYARAIAHSSNPDTMLNPTMPVYETKADEDGTVYHDPAIENISNAAAGLKLAREQLNLDRTINPKINPNGVHGAGIFWWSSFTLQLPDPRTGYDYAPDRGWWMDGWVRQK</sequence>
<keyword evidence="1" id="KW-0732">Signal</keyword>
<evidence type="ECO:0000313" key="2">
    <source>
        <dbReference type="EMBL" id="TNJ65701.1"/>
    </source>
</evidence>
<dbReference type="EMBL" id="VDCQ01000016">
    <property type="protein sequence ID" value="TNJ65701.1"/>
    <property type="molecule type" value="Genomic_DNA"/>
</dbReference>
<evidence type="ECO:0008006" key="4">
    <source>
        <dbReference type="Google" id="ProtNLM"/>
    </source>
</evidence>
<dbReference type="Gene3D" id="3.20.20.80">
    <property type="entry name" value="Glycosidases"/>
    <property type="match status" value="1"/>
</dbReference>